<keyword evidence="3" id="KW-1185">Reference proteome</keyword>
<keyword evidence="1" id="KW-0812">Transmembrane</keyword>
<feature type="transmembrane region" description="Helical" evidence="1">
    <location>
        <begin position="230"/>
        <end position="251"/>
    </location>
</feature>
<gene>
    <name evidence="2" type="ORF">ACFQ5G_53525</name>
</gene>
<dbReference type="EMBL" id="JBHTMK010000079">
    <property type="protein sequence ID" value="MFD1374209.1"/>
    <property type="molecule type" value="Genomic_DNA"/>
</dbReference>
<feature type="transmembrane region" description="Helical" evidence="1">
    <location>
        <begin position="420"/>
        <end position="439"/>
    </location>
</feature>
<organism evidence="2 3">
    <name type="scientific">Actinoplanes sichuanensis</name>
    <dbReference type="NCBI Taxonomy" id="512349"/>
    <lineage>
        <taxon>Bacteria</taxon>
        <taxon>Bacillati</taxon>
        <taxon>Actinomycetota</taxon>
        <taxon>Actinomycetes</taxon>
        <taxon>Micromonosporales</taxon>
        <taxon>Micromonosporaceae</taxon>
        <taxon>Actinoplanes</taxon>
    </lineage>
</organism>
<evidence type="ECO:0000256" key="1">
    <source>
        <dbReference type="SAM" id="Phobius"/>
    </source>
</evidence>
<dbReference type="RefSeq" id="WP_317794192.1">
    <property type="nucleotide sequence ID" value="NZ_AP028461.1"/>
</dbReference>
<name>A0ABW4ATW3_9ACTN</name>
<keyword evidence="1" id="KW-0472">Membrane</keyword>
<evidence type="ECO:0000313" key="3">
    <source>
        <dbReference type="Proteomes" id="UP001597183"/>
    </source>
</evidence>
<keyword evidence="1" id="KW-1133">Transmembrane helix</keyword>
<sequence>MNDTAVRATDDWFQRQGFPTFIETDRPDFAPLRPALTVLVIINAAMLGLVSLTSLSSTVVLADADSPFSVLFPFAILVDLATVVVAAAGLAAPTHAFLSRHVQFGRLRTWRAALWIIGCLLAPAVALAVLSDSVGVEGLGSLAMPYDELEREYGWPYCIGGQPLSYCDEYGYSYLYSYDPGYLPEFIALATVRIAKWFLVILAVSWLTAKFGVLRLIWHSLKATFDHRRALTTVQAQVIPVAFIAVLFIFFSAETWQMTNQLTWTRVFIALVIIWFVALLPTAVVLRRQSSQLRGRRIDAGRLCGTPAEDFIDDEGVGAPDHTRTPIQKWNLWLAAGLRQSGLTIAVGLAVFTCLEVLGIVLVDRATAQQWIGPDVVVQQLASSELPFLPDDDIRSGVGGRIHDLWGLIAQSPAAMTRTAVLLGGFAAASVTVSLLSSAEHRDEYLGPTLANIDTLLTVRIFYCNRLLLHHRDLDTSEESG</sequence>
<feature type="transmembrane region" description="Helical" evidence="1">
    <location>
        <begin position="36"/>
        <end position="62"/>
    </location>
</feature>
<comment type="caution">
    <text evidence="2">The sequence shown here is derived from an EMBL/GenBank/DDBJ whole genome shotgun (WGS) entry which is preliminary data.</text>
</comment>
<protein>
    <submittedName>
        <fullName evidence="2">Uncharacterized protein</fullName>
    </submittedName>
</protein>
<accession>A0ABW4ATW3</accession>
<feature type="transmembrane region" description="Helical" evidence="1">
    <location>
        <begin position="263"/>
        <end position="286"/>
    </location>
</feature>
<reference evidence="3" key="1">
    <citation type="journal article" date="2019" name="Int. J. Syst. Evol. Microbiol.">
        <title>The Global Catalogue of Microorganisms (GCM) 10K type strain sequencing project: providing services to taxonomists for standard genome sequencing and annotation.</title>
        <authorList>
            <consortium name="The Broad Institute Genomics Platform"/>
            <consortium name="The Broad Institute Genome Sequencing Center for Infectious Disease"/>
            <person name="Wu L."/>
            <person name="Ma J."/>
        </authorList>
    </citation>
    <scope>NUCLEOTIDE SEQUENCE [LARGE SCALE GENOMIC DNA]</scope>
    <source>
        <strain evidence="3">CCM 7526</strain>
    </source>
</reference>
<proteinExistence type="predicted"/>
<feature type="transmembrane region" description="Helical" evidence="1">
    <location>
        <begin position="112"/>
        <end position="130"/>
    </location>
</feature>
<dbReference type="Proteomes" id="UP001597183">
    <property type="component" value="Unassembled WGS sequence"/>
</dbReference>
<evidence type="ECO:0000313" key="2">
    <source>
        <dbReference type="EMBL" id="MFD1374209.1"/>
    </source>
</evidence>
<feature type="transmembrane region" description="Helical" evidence="1">
    <location>
        <begin position="68"/>
        <end position="91"/>
    </location>
</feature>
<feature type="transmembrane region" description="Helical" evidence="1">
    <location>
        <begin position="197"/>
        <end position="218"/>
    </location>
</feature>